<keyword evidence="2" id="KW-0813">Transport</keyword>
<feature type="domain" description="TonB-dependent receptor plug" evidence="11">
    <location>
        <begin position="122"/>
        <end position="221"/>
    </location>
</feature>
<dbReference type="InterPro" id="IPR008969">
    <property type="entry name" value="CarboxyPept-like_regulatory"/>
</dbReference>
<keyword evidence="4" id="KW-0812">Transmembrane</keyword>
<dbReference type="Pfam" id="PF00593">
    <property type="entry name" value="TonB_dep_Rec_b-barrel"/>
    <property type="match status" value="1"/>
</dbReference>
<dbReference type="Proteomes" id="UP000253517">
    <property type="component" value="Unassembled WGS sequence"/>
</dbReference>
<evidence type="ECO:0000256" key="8">
    <source>
        <dbReference type="RuleBase" id="RU003357"/>
    </source>
</evidence>
<gene>
    <name evidence="12" type="ORF">DES35_101752</name>
</gene>
<keyword evidence="7" id="KW-0998">Cell outer membrane</keyword>
<protein>
    <submittedName>
        <fullName evidence="12">TonB-dependent receptor-like protein</fullName>
    </submittedName>
</protein>
<dbReference type="InterPro" id="IPR039426">
    <property type="entry name" value="TonB-dep_rcpt-like"/>
</dbReference>
<evidence type="ECO:0000256" key="5">
    <source>
        <dbReference type="ARBA" id="ARBA00023077"/>
    </source>
</evidence>
<dbReference type="Gene3D" id="2.40.170.20">
    <property type="entry name" value="TonB-dependent receptor, beta-barrel domain"/>
    <property type="match status" value="1"/>
</dbReference>
<dbReference type="RefSeq" id="WP_114365803.1">
    <property type="nucleotide sequence ID" value="NZ_BHZF01000001.1"/>
</dbReference>
<accession>A0A369AAZ3</accession>
<dbReference type="GO" id="GO:0044718">
    <property type="term" value="P:siderophore transmembrane transport"/>
    <property type="evidence" value="ECO:0007669"/>
    <property type="project" value="TreeGrafter"/>
</dbReference>
<feature type="chain" id="PRO_5016571372" evidence="9">
    <location>
        <begin position="20"/>
        <end position="790"/>
    </location>
</feature>
<dbReference type="InterPro" id="IPR037066">
    <property type="entry name" value="Plug_dom_sf"/>
</dbReference>
<keyword evidence="3" id="KW-1134">Transmembrane beta strand</keyword>
<dbReference type="EMBL" id="QPJS01000001">
    <property type="protein sequence ID" value="RCX05466.1"/>
    <property type="molecule type" value="Genomic_DNA"/>
</dbReference>
<keyword evidence="13" id="KW-1185">Reference proteome</keyword>
<dbReference type="PANTHER" id="PTHR30069:SF57">
    <property type="entry name" value="TONB-DEPENDENT RECEPTOR"/>
    <property type="match status" value="1"/>
</dbReference>
<dbReference type="SUPFAM" id="SSF49464">
    <property type="entry name" value="Carboxypeptidase regulatory domain-like"/>
    <property type="match status" value="1"/>
</dbReference>
<evidence type="ECO:0000259" key="11">
    <source>
        <dbReference type="Pfam" id="PF07715"/>
    </source>
</evidence>
<sequence>MKKLCTLLTVFLKISLLSAQNGIIRGTVRDAITNDPLPFANVVIKTLNKGATTDENGRFEITGIPPGLYNVEASYVGYISRTEFEVQVTQARPAVINFRLRENTAQLSEVTVTAQNSFNRSQESPVSLNTIGINEIQRNPGANQDISRVIQSLPGVASTPNFRNDIIIRGGAPNENRFYLDGIEIPSINHFGTQGSSGGPVGLINVQTIREVDFYTGAFPVERSNALSSVMDIKLKEGNEEKLKYVFQVGASEAGLTVDGPLSPTTTFVASARRSYLQFLFSLLDLPFLPTYNDFQFKTRTKLTEKSQLVILGLGAIDYAPLNANANETEEQRYILSYLPVFNQWNYSIGARYTYFGKNSFTNVVLSRFMLNNESFKYPDNNENLQKLLDYTSREIENKLRIENFARLGRLKITTGGLFEEVKYNTSTVDRRFANGFVLDYASDLVRYKYGAFTQVSGSLLNGKIDYSAGVRAEGLNFNNHMANPLNQLSPRVSLAWNLTSEWSLNANWGIYYQLPPFPTLGYRDQSGALVNTDARYIRADHYITGITWYPINTAKISLEGFYKKYFNYPFLLRDSISLANLGSDFGVIGNAPASFTNQGRAYGLELSYQYKLYKGYFGILAITAVRSEFQDKNGIYLPSAWDNRLISTLTFGKKFGRNWEIGVQYQFLGGAPYTPIDTVKSGFIPNFQNNPIGFPDFNRINSQRVESFHRLNARIDKKWFFPRYNLNIYFDIQNALGLAPQGPPRFDAVRDESGRPVMDPNDPTRYLTRLIPSSSTGPALPSVGLIVDF</sequence>
<evidence type="ECO:0000256" key="2">
    <source>
        <dbReference type="ARBA" id="ARBA00022448"/>
    </source>
</evidence>
<evidence type="ECO:0000256" key="9">
    <source>
        <dbReference type="SAM" id="SignalP"/>
    </source>
</evidence>
<evidence type="ECO:0000256" key="6">
    <source>
        <dbReference type="ARBA" id="ARBA00023136"/>
    </source>
</evidence>
<keyword evidence="5 8" id="KW-0798">TonB box</keyword>
<comment type="caution">
    <text evidence="12">The sequence shown here is derived from an EMBL/GenBank/DDBJ whole genome shotgun (WGS) entry which is preliminary data.</text>
</comment>
<dbReference type="AlphaFoldDB" id="A0A369AAZ3"/>
<evidence type="ECO:0000256" key="4">
    <source>
        <dbReference type="ARBA" id="ARBA00022692"/>
    </source>
</evidence>
<reference evidence="12 13" key="1">
    <citation type="submission" date="2018-07" db="EMBL/GenBank/DDBJ databases">
        <title>Genomic Encyclopedia of Type Strains, Phase IV (KMG-IV): sequencing the most valuable type-strain genomes for metagenomic binning, comparative biology and taxonomic classification.</title>
        <authorList>
            <person name="Goeker M."/>
        </authorList>
    </citation>
    <scope>NUCLEOTIDE SEQUENCE [LARGE SCALE GENOMIC DNA]</scope>
    <source>
        <strain evidence="12 13">DSM 21410</strain>
    </source>
</reference>
<dbReference type="GO" id="GO:0009279">
    <property type="term" value="C:cell outer membrane"/>
    <property type="evidence" value="ECO:0007669"/>
    <property type="project" value="UniProtKB-SubCell"/>
</dbReference>
<organism evidence="12 13">
    <name type="scientific">Schleiferia thermophila</name>
    <dbReference type="NCBI Taxonomy" id="884107"/>
    <lineage>
        <taxon>Bacteria</taxon>
        <taxon>Pseudomonadati</taxon>
        <taxon>Bacteroidota</taxon>
        <taxon>Flavobacteriia</taxon>
        <taxon>Flavobacteriales</taxon>
        <taxon>Schleiferiaceae</taxon>
        <taxon>Schleiferia</taxon>
    </lineage>
</organism>
<name>A0A369AAZ3_9FLAO</name>
<dbReference type="SUPFAM" id="SSF56935">
    <property type="entry name" value="Porins"/>
    <property type="match status" value="1"/>
</dbReference>
<evidence type="ECO:0000313" key="12">
    <source>
        <dbReference type="EMBL" id="RCX05466.1"/>
    </source>
</evidence>
<comment type="subcellular location">
    <subcellularLocation>
        <location evidence="1">Cell outer membrane</location>
        <topology evidence="1">Multi-pass membrane protein</topology>
    </subcellularLocation>
</comment>
<keyword evidence="12" id="KW-0675">Receptor</keyword>
<dbReference type="Pfam" id="PF13715">
    <property type="entry name" value="CarbopepD_reg_2"/>
    <property type="match status" value="1"/>
</dbReference>
<evidence type="ECO:0000259" key="10">
    <source>
        <dbReference type="Pfam" id="PF00593"/>
    </source>
</evidence>
<evidence type="ECO:0000313" key="13">
    <source>
        <dbReference type="Proteomes" id="UP000253517"/>
    </source>
</evidence>
<evidence type="ECO:0000256" key="1">
    <source>
        <dbReference type="ARBA" id="ARBA00004571"/>
    </source>
</evidence>
<dbReference type="Gene3D" id="2.170.130.10">
    <property type="entry name" value="TonB-dependent receptor, plug domain"/>
    <property type="match status" value="1"/>
</dbReference>
<dbReference type="Pfam" id="PF07715">
    <property type="entry name" value="Plug"/>
    <property type="match status" value="1"/>
</dbReference>
<comment type="similarity">
    <text evidence="8">Belongs to the TonB-dependent receptor family.</text>
</comment>
<dbReference type="PANTHER" id="PTHR30069">
    <property type="entry name" value="TONB-DEPENDENT OUTER MEMBRANE RECEPTOR"/>
    <property type="match status" value="1"/>
</dbReference>
<dbReference type="Gene3D" id="2.60.40.1120">
    <property type="entry name" value="Carboxypeptidase-like, regulatory domain"/>
    <property type="match status" value="1"/>
</dbReference>
<keyword evidence="9" id="KW-0732">Signal</keyword>
<dbReference type="InterPro" id="IPR000531">
    <property type="entry name" value="Beta-barrel_TonB"/>
</dbReference>
<evidence type="ECO:0000256" key="3">
    <source>
        <dbReference type="ARBA" id="ARBA00022452"/>
    </source>
</evidence>
<evidence type="ECO:0000256" key="7">
    <source>
        <dbReference type="ARBA" id="ARBA00023237"/>
    </source>
</evidence>
<dbReference type="InterPro" id="IPR012910">
    <property type="entry name" value="Plug_dom"/>
</dbReference>
<dbReference type="InterPro" id="IPR036942">
    <property type="entry name" value="Beta-barrel_TonB_sf"/>
</dbReference>
<feature type="signal peptide" evidence="9">
    <location>
        <begin position="1"/>
        <end position="19"/>
    </location>
</feature>
<keyword evidence="6 8" id="KW-0472">Membrane</keyword>
<dbReference type="GO" id="GO:0015344">
    <property type="term" value="F:siderophore uptake transmembrane transporter activity"/>
    <property type="evidence" value="ECO:0007669"/>
    <property type="project" value="TreeGrafter"/>
</dbReference>
<proteinExistence type="inferred from homology"/>
<feature type="domain" description="TonB-dependent receptor-like beta-barrel" evidence="10">
    <location>
        <begin position="330"/>
        <end position="735"/>
    </location>
</feature>